<dbReference type="EMBL" id="BMMH01000002">
    <property type="protein sequence ID" value="GGK99838.1"/>
    <property type="molecule type" value="Genomic_DNA"/>
</dbReference>
<reference evidence="1" key="1">
    <citation type="journal article" date="2014" name="Int. J. Syst. Evol. Microbiol.">
        <title>Complete genome sequence of Corynebacterium casei LMG S-19264T (=DSM 44701T), isolated from a smear-ripened cheese.</title>
        <authorList>
            <consortium name="US DOE Joint Genome Institute (JGI-PGF)"/>
            <person name="Walter F."/>
            <person name="Albersmeier A."/>
            <person name="Kalinowski J."/>
            <person name="Ruckert C."/>
        </authorList>
    </citation>
    <scope>NUCLEOTIDE SEQUENCE</scope>
    <source>
        <strain evidence="1">CGMCC 4.3508</strain>
    </source>
</reference>
<organism evidence="1 2">
    <name type="scientific">Nocardia jinanensis</name>
    <dbReference type="NCBI Taxonomy" id="382504"/>
    <lineage>
        <taxon>Bacteria</taxon>
        <taxon>Bacillati</taxon>
        <taxon>Actinomycetota</taxon>
        <taxon>Actinomycetes</taxon>
        <taxon>Mycobacteriales</taxon>
        <taxon>Nocardiaceae</taxon>
        <taxon>Nocardia</taxon>
    </lineage>
</organism>
<sequence length="88" mass="9603">MPPVKLGAHTTGYALYLLNGLRTTYPELNIESLLTDSGRYWLERARTACLSPLGDELVTDGVVIPTDHDGAVNDSLPDSVPFVRDLFA</sequence>
<evidence type="ECO:0000313" key="2">
    <source>
        <dbReference type="Proteomes" id="UP000638263"/>
    </source>
</evidence>
<protein>
    <submittedName>
        <fullName evidence="1">Uncharacterized protein</fullName>
    </submittedName>
</protein>
<dbReference type="AlphaFoldDB" id="A0A917RBI5"/>
<dbReference type="RefSeq" id="WP_189094090.1">
    <property type="nucleotide sequence ID" value="NZ_BMMH01000002.1"/>
</dbReference>
<gene>
    <name evidence="1" type="ORF">GCM10011588_13080</name>
</gene>
<reference evidence="1" key="2">
    <citation type="submission" date="2020-09" db="EMBL/GenBank/DDBJ databases">
        <authorList>
            <person name="Sun Q."/>
            <person name="Zhou Y."/>
        </authorList>
    </citation>
    <scope>NUCLEOTIDE SEQUENCE</scope>
    <source>
        <strain evidence="1">CGMCC 4.3508</strain>
    </source>
</reference>
<dbReference type="Gene3D" id="1.10.260.130">
    <property type="match status" value="1"/>
</dbReference>
<proteinExistence type="predicted"/>
<evidence type="ECO:0000313" key="1">
    <source>
        <dbReference type="EMBL" id="GGK99838.1"/>
    </source>
</evidence>
<keyword evidence="2" id="KW-1185">Reference proteome</keyword>
<name>A0A917RBI5_9NOCA</name>
<dbReference type="Proteomes" id="UP000638263">
    <property type="component" value="Unassembled WGS sequence"/>
</dbReference>
<comment type="caution">
    <text evidence="1">The sequence shown here is derived from an EMBL/GenBank/DDBJ whole genome shotgun (WGS) entry which is preliminary data.</text>
</comment>
<accession>A0A917RBI5</accession>